<evidence type="ECO:0000256" key="1">
    <source>
        <dbReference type="SAM" id="Coils"/>
    </source>
</evidence>
<feature type="coiled-coil region" evidence="1">
    <location>
        <begin position="252"/>
        <end position="279"/>
    </location>
</feature>
<proteinExistence type="predicted"/>
<sequence>MNNNVINKVSSQVARRPALLIVIPWLLYAMYLMLLAAPKYESVSQLVVKSSDSANNFDPSSMLMSGVTGVSSSNDSQLVVSFIRSADMLHYLDQTIALREHYMSDVGDVFSRLPENHSDEDFLEFYQDNTQVVIDSASGIIELSARAFEASYAQLINQTIVNRAEWFINEISNDLAKSRLSFAQREHDIVQQKLQDSKLALLDFQSKYNVLDPNAEGAAFQQIAFSLEATLAQKEAELNTMSSIMSESASQVISLKRQIRAIKEQIASQKNKINDVHADGNNRSINQLMAQYSNLKVQMELSLQAYSASLMTLENARVETYQQILHLVTIESPRLPDDAKYPKTLYNLVLLGVLLTMVLIAGRIVVATIKEL</sequence>
<reference evidence="3 4" key="1">
    <citation type="submission" date="2022-10" db="EMBL/GenBank/DDBJ databases">
        <title>Alteromonas sp. chi3 Genome sequencing.</title>
        <authorList>
            <person name="Park S."/>
        </authorList>
    </citation>
    <scope>NUCLEOTIDE SEQUENCE [LARGE SCALE GENOMIC DNA]</scope>
    <source>
        <strain evidence="4">chi3</strain>
    </source>
</reference>
<keyword evidence="2" id="KW-0472">Membrane</keyword>
<feature type="transmembrane region" description="Helical" evidence="2">
    <location>
        <begin position="345"/>
        <end position="366"/>
    </location>
</feature>
<gene>
    <name evidence="3" type="ORF">OIK42_18115</name>
</gene>
<dbReference type="PANTHER" id="PTHR32309">
    <property type="entry name" value="TYROSINE-PROTEIN KINASE"/>
    <property type="match status" value="1"/>
</dbReference>
<feature type="transmembrane region" description="Helical" evidence="2">
    <location>
        <begin position="18"/>
        <end position="37"/>
    </location>
</feature>
<evidence type="ECO:0000313" key="3">
    <source>
        <dbReference type="EMBL" id="MDC8832674.1"/>
    </source>
</evidence>
<comment type="caution">
    <text evidence="3">The sequence shown here is derived from an EMBL/GenBank/DDBJ whole genome shotgun (WGS) entry which is preliminary data.</text>
</comment>
<dbReference type="Proteomes" id="UP001218788">
    <property type="component" value="Unassembled WGS sequence"/>
</dbReference>
<evidence type="ECO:0000313" key="4">
    <source>
        <dbReference type="Proteomes" id="UP001218788"/>
    </source>
</evidence>
<keyword evidence="1" id="KW-0175">Coiled coil</keyword>
<accession>A0ABT5L881</accession>
<evidence type="ECO:0000256" key="2">
    <source>
        <dbReference type="SAM" id="Phobius"/>
    </source>
</evidence>
<keyword evidence="2" id="KW-0812">Transmembrane</keyword>
<dbReference type="InterPro" id="IPR050445">
    <property type="entry name" value="Bact_polysacc_biosynth/exp"/>
</dbReference>
<dbReference type="RefSeq" id="WP_273642524.1">
    <property type="nucleotide sequence ID" value="NZ_JAQQXP010000003.1"/>
</dbReference>
<organism evidence="3 4">
    <name type="scientific">Alteromonas gilva</name>
    <dbReference type="NCBI Taxonomy" id="2987522"/>
    <lineage>
        <taxon>Bacteria</taxon>
        <taxon>Pseudomonadati</taxon>
        <taxon>Pseudomonadota</taxon>
        <taxon>Gammaproteobacteria</taxon>
        <taxon>Alteromonadales</taxon>
        <taxon>Alteromonadaceae</taxon>
        <taxon>Alteromonas/Salinimonas group</taxon>
        <taxon>Alteromonas</taxon>
    </lineage>
</organism>
<protein>
    <submittedName>
        <fullName evidence="3">Capsule biosynthesis protein</fullName>
    </submittedName>
</protein>
<name>A0ABT5L881_9ALTE</name>
<dbReference type="PANTHER" id="PTHR32309:SF13">
    <property type="entry name" value="FERRIC ENTEROBACTIN TRANSPORT PROTEIN FEPE"/>
    <property type="match status" value="1"/>
</dbReference>
<dbReference type="EMBL" id="JAQQXP010000003">
    <property type="protein sequence ID" value="MDC8832674.1"/>
    <property type="molecule type" value="Genomic_DNA"/>
</dbReference>
<keyword evidence="4" id="KW-1185">Reference proteome</keyword>
<keyword evidence="2" id="KW-1133">Transmembrane helix</keyword>